<dbReference type="Gene3D" id="3.40.50.300">
    <property type="entry name" value="P-loop containing nucleotide triphosphate hydrolases"/>
    <property type="match status" value="1"/>
</dbReference>
<dbReference type="AlphaFoldDB" id="A0ABD3Q193"/>
<keyword evidence="3 9" id="KW-0812">Transmembrane</keyword>
<dbReference type="InterPro" id="IPR003593">
    <property type="entry name" value="AAA+_ATPase"/>
</dbReference>
<organism evidence="11 12">
    <name type="scientific">Cyclotella cryptica</name>
    <dbReference type="NCBI Taxonomy" id="29204"/>
    <lineage>
        <taxon>Eukaryota</taxon>
        <taxon>Sar</taxon>
        <taxon>Stramenopiles</taxon>
        <taxon>Ochrophyta</taxon>
        <taxon>Bacillariophyta</taxon>
        <taxon>Coscinodiscophyceae</taxon>
        <taxon>Thalassiosirophycidae</taxon>
        <taxon>Stephanodiscales</taxon>
        <taxon>Stephanodiscaceae</taxon>
        <taxon>Cyclotella</taxon>
    </lineage>
</organism>
<dbReference type="InterPro" id="IPR003439">
    <property type="entry name" value="ABC_transporter-like_ATP-bd"/>
</dbReference>
<dbReference type="PANTHER" id="PTHR48041:SF91">
    <property type="entry name" value="ABC TRANSPORTER G FAMILY MEMBER 28"/>
    <property type="match status" value="1"/>
</dbReference>
<feature type="domain" description="ABC transporter" evidence="10">
    <location>
        <begin position="51"/>
        <end position="302"/>
    </location>
</feature>
<keyword evidence="12" id="KW-1185">Reference proteome</keyword>
<evidence type="ECO:0000313" key="11">
    <source>
        <dbReference type="EMBL" id="KAL3793762.1"/>
    </source>
</evidence>
<sequence>MVPNGNDDNDANVNITQLIHDEEQPHSAAAVSPDDSTTKPFDRRSIPLVELTLENITYAPSTRSSKAKVRRQILSGVSTKISPHQLNAWMGPSGCGKTSLLSVAAGVLADPANDLIQDSCIRINGEKGDLPKSLVGVVWQEDLLLPNLTVRETVRFAARLKTPKHLSEEDVDQLVDETLARLGLTAVQDSLIGSPFGARRGISGGERKRVAVAVELVARPSVLLLDEPTSGLDSSTALQLIVTLKELAALGHAIAVVIHQPRTSIFDLFDNLLLLEKGRVVYEGHASEIKNYLESLPDVPKLPPETSRADWLMDMITDDESREGGGILPLMWEQNRDKWQKPEVSTPKRLNRRLSSLAELKQEQPKFQSGFFTQLRLLTVRASKQQRGERITKVALLLTSCWIAFTSLAWGRMPDTTSYIFNRASLLFFIIIAQSNSVVTSSMVTFSSERRLLSRERAKKMYGVMPYFLAKTVADMINSVALPVCYGIAVYWICGFRATAQAFFTFLLTLYLTISAAQSTGLFLSIAIPNFGIALMLAPLLTVCLMILGGFYIPYDSIHPALAWMSWLSMARYGFSAFVINEFEGRVIDCDTSSSSSAFNTDECPLPGSFVVSSFGIEGVWSNVWVNVSMLVIIQVFLRVATYFLLRRAK</sequence>
<feature type="transmembrane region" description="Helical" evidence="9">
    <location>
        <begin position="394"/>
        <end position="413"/>
    </location>
</feature>
<dbReference type="GO" id="GO:0005524">
    <property type="term" value="F:ATP binding"/>
    <property type="evidence" value="ECO:0007669"/>
    <property type="project" value="UniProtKB-KW"/>
</dbReference>
<dbReference type="Pfam" id="PF00005">
    <property type="entry name" value="ABC_tran"/>
    <property type="match status" value="1"/>
</dbReference>
<dbReference type="EMBL" id="JABMIG020000088">
    <property type="protein sequence ID" value="KAL3793762.1"/>
    <property type="molecule type" value="Genomic_DNA"/>
</dbReference>
<proteinExistence type="predicted"/>
<feature type="region of interest" description="Disordered" evidence="8">
    <location>
        <begin position="22"/>
        <end position="42"/>
    </location>
</feature>
<dbReference type="InterPro" id="IPR043926">
    <property type="entry name" value="ABCG_dom"/>
</dbReference>
<keyword evidence="6 9" id="KW-1133">Transmembrane helix</keyword>
<feature type="transmembrane region" description="Helical" evidence="9">
    <location>
        <begin position="467"/>
        <end position="493"/>
    </location>
</feature>
<evidence type="ECO:0000256" key="6">
    <source>
        <dbReference type="ARBA" id="ARBA00022989"/>
    </source>
</evidence>
<evidence type="ECO:0000256" key="2">
    <source>
        <dbReference type="ARBA" id="ARBA00022448"/>
    </source>
</evidence>
<name>A0ABD3Q193_9STRA</name>
<feature type="transmembrane region" description="Helical" evidence="9">
    <location>
        <begin position="531"/>
        <end position="555"/>
    </location>
</feature>
<dbReference type="InterPro" id="IPR027417">
    <property type="entry name" value="P-loop_NTPase"/>
</dbReference>
<dbReference type="InterPro" id="IPR013525">
    <property type="entry name" value="ABC2_TM"/>
</dbReference>
<feature type="transmembrane region" description="Helical" evidence="9">
    <location>
        <begin position="425"/>
        <end position="446"/>
    </location>
</feature>
<evidence type="ECO:0000256" key="8">
    <source>
        <dbReference type="SAM" id="MobiDB-lite"/>
    </source>
</evidence>
<comment type="subcellular location">
    <subcellularLocation>
        <location evidence="1">Membrane</location>
        <topology evidence="1">Multi-pass membrane protein</topology>
    </subcellularLocation>
</comment>
<dbReference type="SUPFAM" id="SSF52540">
    <property type="entry name" value="P-loop containing nucleoside triphosphate hydrolases"/>
    <property type="match status" value="1"/>
</dbReference>
<dbReference type="SMART" id="SM00382">
    <property type="entry name" value="AAA"/>
    <property type="match status" value="1"/>
</dbReference>
<evidence type="ECO:0000256" key="3">
    <source>
        <dbReference type="ARBA" id="ARBA00022692"/>
    </source>
</evidence>
<keyword evidence="5" id="KW-0067">ATP-binding</keyword>
<feature type="transmembrane region" description="Helical" evidence="9">
    <location>
        <begin position="624"/>
        <end position="646"/>
    </location>
</feature>
<evidence type="ECO:0000256" key="9">
    <source>
        <dbReference type="SAM" id="Phobius"/>
    </source>
</evidence>
<keyword evidence="7 9" id="KW-0472">Membrane</keyword>
<accession>A0ABD3Q193</accession>
<protein>
    <recommendedName>
        <fullName evidence="10">ABC transporter domain-containing protein</fullName>
    </recommendedName>
</protein>
<dbReference type="Pfam" id="PF01061">
    <property type="entry name" value="ABC2_membrane"/>
    <property type="match status" value="1"/>
</dbReference>
<evidence type="ECO:0000313" key="12">
    <source>
        <dbReference type="Proteomes" id="UP001516023"/>
    </source>
</evidence>
<feature type="transmembrane region" description="Helical" evidence="9">
    <location>
        <begin position="499"/>
        <end position="524"/>
    </location>
</feature>
<evidence type="ECO:0000256" key="4">
    <source>
        <dbReference type="ARBA" id="ARBA00022741"/>
    </source>
</evidence>
<comment type="caution">
    <text evidence="11">The sequence shown here is derived from an EMBL/GenBank/DDBJ whole genome shotgun (WGS) entry which is preliminary data.</text>
</comment>
<evidence type="ECO:0000256" key="1">
    <source>
        <dbReference type="ARBA" id="ARBA00004141"/>
    </source>
</evidence>
<evidence type="ECO:0000256" key="5">
    <source>
        <dbReference type="ARBA" id="ARBA00022840"/>
    </source>
</evidence>
<dbReference type="Proteomes" id="UP001516023">
    <property type="component" value="Unassembled WGS sequence"/>
</dbReference>
<evidence type="ECO:0000259" key="10">
    <source>
        <dbReference type="PROSITE" id="PS50893"/>
    </source>
</evidence>
<evidence type="ECO:0000256" key="7">
    <source>
        <dbReference type="ARBA" id="ARBA00023136"/>
    </source>
</evidence>
<keyword evidence="4" id="KW-0547">Nucleotide-binding</keyword>
<dbReference type="InterPro" id="IPR017871">
    <property type="entry name" value="ABC_transporter-like_CS"/>
</dbReference>
<dbReference type="PANTHER" id="PTHR48041">
    <property type="entry name" value="ABC TRANSPORTER G FAMILY MEMBER 28"/>
    <property type="match status" value="1"/>
</dbReference>
<dbReference type="GO" id="GO:0016020">
    <property type="term" value="C:membrane"/>
    <property type="evidence" value="ECO:0007669"/>
    <property type="project" value="UniProtKB-SubCell"/>
</dbReference>
<keyword evidence="2" id="KW-0813">Transport</keyword>
<gene>
    <name evidence="11" type="ORF">HJC23_013324</name>
</gene>
<reference evidence="11 12" key="1">
    <citation type="journal article" date="2020" name="G3 (Bethesda)">
        <title>Improved Reference Genome for Cyclotella cryptica CCMP332, a Model for Cell Wall Morphogenesis, Salinity Adaptation, and Lipid Production in Diatoms (Bacillariophyta).</title>
        <authorList>
            <person name="Roberts W.R."/>
            <person name="Downey K.M."/>
            <person name="Ruck E.C."/>
            <person name="Traller J.C."/>
            <person name="Alverson A.J."/>
        </authorList>
    </citation>
    <scope>NUCLEOTIDE SEQUENCE [LARGE SCALE GENOMIC DNA]</scope>
    <source>
        <strain evidence="11 12">CCMP332</strain>
    </source>
</reference>
<dbReference type="PROSITE" id="PS00211">
    <property type="entry name" value="ABC_TRANSPORTER_1"/>
    <property type="match status" value="1"/>
</dbReference>
<dbReference type="PROSITE" id="PS50893">
    <property type="entry name" value="ABC_TRANSPORTER_2"/>
    <property type="match status" value="1"/>
</dbReference>
<dbReference type="InterPro" id="IPR050352">
    <property type="entry name" value="ABCG_transporters"/>
</dbReference>
<dbReference type="Pfam" id="PF19055">
    <property type="entry name" value="ABC2_membrane_7"/>
    <property type="match status" value="1"/>
</dbReference>